<sequence length="303" mass="35266">MLFCLLEEEGPAVPFFLQLDPVVEDEHTLANFSIVPNFFCDKVVTFVGCDEGVLCFRTNVDNGGDRFKLWNPVTCHEYALWLWYDHHTQEFYIPVIWDLPQEPEQTFMSMFCSFSCAWCDVPQTGYAASLLYDSSVYVDGCVNWLSTKKDTSHDNCHVVVSFKLQDRSWRITKVPFPVSDTDRGFINVEDTLGIATWSNVTEYHKTYVIWLSRELDEGEVGWQQFNQIDRSPAILRFLSFAGEYLICVSEKLQSYDEDEHTFFQGMIFLERHKKGIIRLMTTHCTSPFSVKVMFCFFPTLRVI</sequence>
<name>A0A834WJD8_9FABA</name>
<comment type="caution">
    <text evidence="1">The sequence shown here is derived from an EMBL/GenBank/DDBJ whole genome shotgun (WGS) entry which is preliminary data.</text>
</comment>
<reference evidence="1" key="1">
    <citation type="submission" date="2020-09" db="EMBL/GenBank/DDBJ databases">
        <title>Genome-Enabled Discovery of Anthraquinone Biosynthesis in Senna tora.</title>
        <authorList>
            <person name="Kang S.-H."/>
            <person name="Pandey R.P."/>
            <person name="Lee C.-M."/>
            <person name="Sim J.-S."/>
            <person name="Jeong J.-T."/>
            <person name="Choi B.-S."/>
            <person name="Jung M."/>
            <person name="Ginzburg D."/>
            <person name="Zhao K."/>
            <person name="Won S.Y."/>
            <person name="Oh T.-J."/>
            <person name="Yu Y."/>
            <person name="Kim N.-H."/>
            <person name="Lee O.R."/>
            <person name="Lee T.-H."/>
            <person name="Bashyal P."/>
            <person name="Kim T.-S."/>
            <person name="Lee W.-H."/>
            <person name="Kawkins C."/>
            <person name="Kim C.-K."/>
            <person name="Kim J.S."/>
            <person name="Ahn B.O."/>
            <person name="Rhee S.Y."/>
            <person name="Sohng J.K."/>
        </authorList>
    </citation>
    <scope>NUCLEOTIDE SEQUENCE</scope>
    <source>
        <tissue evidence="1">Leaf</tissue>
    </source>
</reference>
<evidence type="ECO:0000313" key="1">
    <source>
        <dbReference type="EMBL" id="KAF7825052.1"/>
    </source>
</evidence>
<proteinExistence type="predicted"/>
<evidence type="ECO:0008006" key="3">
    <source>
        <dbReference type="Google" id="ProtNLM"/>
    </source>
</evidence>
<keyword evidence="2" id="KW-1185">Reference proteome</keyword>
<gene>
    <name evidence="1" type="ORF">G2W53_016216</name>
</gene>
<dbReference type="EMBL" id="JAAIUW010000006">
    <property type="protein sequence ID" value="KAF7825052.1"/>
    <property type="molecule type" value="Genomic_DNA"/>
</dbReference>
<dbReference type="Proteomes" id="UP000634136">
    <property type="component" value="Unassembled WGS sequence"/>
</dbReference>
<dbReference type="OrthoDB" id="1372290at2759"/>
<accession>A0A834WJD8</accession>
<evidence type="ECO:0000313" key="2">
    <source>
        <dbReference type="Proteomes" id="UP000634136"/>
    </source>
</evidence>
<dbReference type="AlphaFoldDB" id="A0A834WJD8"/>
<protein>
    <recommendedName>
        <fullName evidence="3">F-box associated domain-containing protein</fullName>
    </recommendedName>
</protein>
<organism evidence="1 2">
    <name type="scientific">Senna tora</name>
    <dbReference type="NCBI Taxonomy" id="362788"/>
    <lineage>
        <taxon>Eukaryota</taxon>
        <taxon>Viridiplantae</taxon>
        <taxon>Streptophyta</taxon>
        <taxon>Embryophyta</taxon>
        <taxon>Tracheophyta</taxon>
        <taxon>Spermatophyta</taxon>
        <taxon>Magnoliopsida</taxon>
        <taxon>eudicotyledons</taxon>
        <taxon>Gunneridae</taxon>
        <taxon>Pentapetalae</taxon>
        <taxon>rosids</taxon>
        <taxon>fabids</taxon>
        <taxon>Fabales</taxon>
        <taxon>Fabaceae</taxon>
        <taxon>Caesalpinioideae</taxon>
        <taxon>Cassia clade</taxon>
        <taxon>Senna</taxon>
    </lineage>
</organism>